<protein>
    <submittedName>
        <fullName evidence="2">Fimbrial protein</fullName>
    </submittedName>
</protein>
<dbReference type="SUPFAM" id="SSF49401">
    <property type="entry name" value="Bacterial adhesins"/>
    <property type="match status" value="1"/>
</dbReference>
<dbReference type="Proteomes" id="UP000291600">
    <property type="component" value="Unassembled WGS sequence"/>
</dbReference>
<evidence type="ECO:0000259" key="1">
    <source>
        <dbReference type="Pfam" id="PF00419"/>
    </source>
</evidence>
<evidence type="ECO:0000313" key="2">
    <source>
        <dbReference type="EMBL" id="TBL69134.1"/>
    </source>
</evidence>
<dbReference type="EMBL" id="SITJ01000055">
    <property type="protein sequence ID" value="TBL69134.1"/>
    <property type="molecule type" value="Genomic_DNA"/>
</dbReference>
<organism evidence="2 3">
    <name type="scientific">Hafnia alvei</name>
    <dbReference type="NCBI Taxonomy" id="569"/>
    <lineage>
        <taxon>Bacteria</taxon>
        <taxon>Pseudomonadati</taxon>
        <taxon>Pseudomonadota</taxon>
        <taxon>Gammaproteobacteria</taxon>
        <taxon>Enterobacterales</taxon>
        <taxon>Hafniaceae</taxon>
        <taxon>Hafnia</taxon>
    </lineage>
</organism>
<reference evidence="2 3" key="1">
    <citation type="submission" date="2019-02" db="EMBL/GenBank/DDBJ databases">
        <title>Comparative genomic analysis of the Hafnia genus genomes.</title>
        <authorList>
            <person name="Zhiqiu Y."/>
            <person name="Chao Y."/>
            <person name="Yuhui D."/>
            <person name="Di H."/>
            <person name="Bin L."/>
        </authorList>
    </citation>
    <scope>NUCLEOTIDE SEQUENCE [LARGE SCALE GENOMIC DNA]</scope>
    <source>
        <strain evidence="2 3">PCM_1210</strain>
    </source>
</reference>
<dbReference type="InterPro" id="IPR000259">
    <property type="entry name" value="Adhesion_dom_fimbrial"/>
</dbReference>
<proteinExistence type="predicted"/>
<name>A0ABD7QAL5_HAFAL</name>
<accession>A0ABD7QAL5</accession>
<dbReference type="Pfam" id="PF00419">
    <property type="entry name" value="Fimbrial"/>
    <property type="match status" value="1"/>
</dbReference>
<dbReference type="AlphaFoldDB" id="A0ABD7QAL5"/>
<dbReference type="RefSeq" id="WP_130970545.1">
    <property type="nucleotide sequence ID" value="NZ_SITJ01000055.1"/>
</dbReference>
<comment type="caution">
    <text evidence="2">The sequence shown here is derived from an EMBL/GenBank/DDBJ whole genome shotgun (WGS) entry which is preliminary data.</text>
</comment>
<sequence>MTKTINQCNRLMNRMPLRYWWGGTFLMLLPFIAFAAQVGDSNIITFSGKLQGITYCNISNNSIIEVPFGNVSINKLSSGQYIKTLDYTLNCGVVSASNTVSMMFKSPLAAPNSSAIPTSIDGLVVNVLKDGLLMPLNTNIEIDPKAPPKLQLQLDSLPNSTLVEAPFTATGTMVVEYI</sequence>
<gene>
    <name evidence="2" type="ORF">EYY96_05330</name>
</gene>
<feature type="domain" description="Fimbrial-type adhesion" evidence="1">
    <location>
        <begin position="45"/>
        <end position="177"/>
    </location>
</feature>
<evidence type="ECO:0000313" key="3">
    <source>
        <dbReference type="Proteomes" id="UP000291600"/>
    </source>
</evidence>
<dbReference type="InterPro" id="IPR036937">
    <property type="entry name" value="Adhesion_dom_fimbrial_sf"/>
</dbReference>
<dbReference type="Gene3D" id="2.60.40.1090">
    <property type="entry name" value="Fimbrial-type adhesion domain"/>
    <property type="match status" value="1"/>
</dbReference>
<dbReference type="InterPro" id="IPR008966">
    <property type="entry name" value="Adhesion_dom_sf"/>
</dbReference>